<keyword evidence="5" id="KW-0804">Transcription</keyword>
<dbReference type="GO" id="GO:0005669">
    <property type="term" value="C:transcription factor TFIID complex"/>
    <property type="evidence" value="ECO:0007669"/>
    <property type="project" value="InterPro"/>
</dbReference>
<dbReference type="InterPro" id="IPR009072">
    <property type="entry name" value="Histone-fold"/>
</dbReference>
<dbReference type="InterPro" id="IPR006565">
    <property type="entry name" value="BTP"/>
</dbReference>
<evidence type="ECO:0000256" key="3">
    <source>
        <dbReference type="ARBA" id="ARBA00017307"/>
    </source>
</evidence>
<evidence type="ECO:0000256" key="1">
    <source>
        <dbReference type="ARBA" id="ARBA00004123"/>
    </source>
</evidence>
<feature type="compositionally biased region" description="Low complexity" evidence="7">
    <location>
        <begin position="252"/>
        <end position="265"/>
    </location>
</feature>
<feature type="domain" description="Bromodomain associated" evidence="8">
    <location>
        <begin position="11"/>
        <end position="86"/>
    </location>
</feature>
<reference evidence="9" key="1">
    <citation type="submission" date="2020-11" db="EMBL/GenBank/DDBJ databases">
        <authorList>
            <person name="Tran Van P."/>
        </authorList>
    </citation>
    <scope>NUCLEOTIDE SEQUENCE</scope>
</reference>
<comment type="subcellular location">
    <subcellularLocation>
        <location evidence="1">Nucleus</location>
    </subcellularLocation>
</comment>
<dbReference type="AlphaFoldDB" id="A0A7R9GAQ6"/>
<evidence type="ECO:0000256" key="6">
    <source>
        <dbReference type="ARBA" id="ARBA00023242"/>
    </source>
</evidence>
<dbReference type="CDD" id="cd22918">
    <property type="entry name" value="HFD_TAF8"/>
    <property type="match status" value="1"/>
</dbReference>
<dbReference type="PANTHER" id="PTHR46469">
    <property type="entry name" value="TRANSCRIPTION INITIATION FACTOR TFIID SUBUNIT 8"/>
    <property type="match status" value="1"/>
</dbReference>
<accession>A0A7R9GAQ6</accession>
<organism evidence="9">
    <name type="scientific">Notodromas monacha</name>
    <dbReference type="NCBI Taxonomy" id="399045"/>
    <lineage>
        <taxon>Eukaryota</taxon>
        <taxon>Metazoa</taxon>
        <taxon>Ecdysozoa</taxon>
        <taxon>Arthropoda</taxon>
        <taxon>Crustacea</taxon>
        <taxon>Oligostraca</taxon>
        <taxon>Ostracoda</taxon>
        <taxon>Podocopa</taxon>
        <taxon>Podocopida</taxon>
        <taxon>Cypridocopina</taxon>
        <taxon>Cypridoidea</taxon>
        <taxon>Cyprididae</taxon>
        <taxon>Notodromas</taxon>
    </lineage>
</organism>
<dbReference type="GO" id="GO:0046982">
    <property type="term" value="F:protein heterodimerization activity"/>
    <property type="evidence" value="ECO:0007669"/>
    <property type="project" value="InterPro"/>
</dbReference>
<keyword evidence="4" id="KW-0805">Transcription regulation</keyword>
<keyword evidence="10" id="KW-1185">Reference proteome</keyword>
<dbReference type="OrthoDB" id="2193813at2759"/>
<protein>
    <recommendedName>
        <fullName evidence="3">Transcription initiation factor TFIID subunit 8</fullName>
    </recommendedName>
</protein>
<dbReference type="Gene3D" id="1.10.20.10">
    <property type="entry name" value="Histone, subunit A"/>
    <property type="match status" value="1"/>
</dbReference>
<evidence type="ECO:0000313" key="9">
    <source>
        <dbReference type="EMBL" id="CAD7275533.1"/>
    </source>
</evidence>
<dbReference type="SMART" id="SM00576">
    <property type="entry name" value="BTP"/>
    <property type="match status" value="1"/>
</dbReference>
<dbReference type="Pfam" id="PF07524">
    <property type="entry name" value="Bromo_TP"/>
    <property type="match status" value="1"/>
</dbReference>
<evidence type="ECO:0000313" key="10">
    <source>
        <dbReference type="Proteomes" id="UP000678499"/>
    </source>
</evidence>
<dbReference type="Proteomes" id="UP000678499">
    <property type="component" value="Unassembled WGS sequence"/>
</dbReference>
<dbReference type="EMBL" id="OA882470">
    <property type="protein sequence ID" value="CAD7275533.1"/>
    <property type="molecule type" value="Genomic_DNA"/>
</dbReference>
<dbReference type="GO" id="GO:0006367">
    <property type="term" value="P:transcription initiation at RNA polymerase II promoter"/>
    <property type="evidence" value="ECO:0007669"/>
    <property type="project" value="TreeGrafter"/>
</dbReference>
<dbReference type="Pfam" id="PF10406">
    <property type="entry name" value="TAF8_C"/>
    <property type="match status" value="1"/>
</dbReference>
<evidence type="ECO:0000256" key="7">
    <source>
        <dbReference type="SAM" id="MobiDB-lite"/>
    </source>
</evidence>
<gene>
    <name evidence="9" type="ORF">NMOB1V02_LOCUS3325</name>
</gene>
<comment type="similarity">
    <text evidence="2">Belongs to the TAF8 family.</text>
</comment>
<proteinExistence type="inferred from homology"/>
<evidence type="ECO:0000256" key="2">
    <source>
        <dbReference type="ARBA" id="ARBA00008767"/>
    </source>
</evidence>
<dbReference type="EMBL" id="CAJPEX010000433">
    <property type="protein sequence ID" value="CAG0915685.1"/>
    <property type="molecule type" value="Genomic_DNA"/>
</dbReference>
<dbReference type="PANTHER" id="PTHR46469:SF1">
    <property type="entry name" value="TRANSCRIPTION INITIATION FACTOR TFIID SUBUNIT 8"/>
    <property type="match status" value="1"/>
</dbReference>
<evidence type="ECO:0000256" key="5">
    <source>
        <dbReference type="ARBA" id="ARBA00023163"/>
    </source>
</evidence>
<sequence>MESSSSVVPVNPYRRILTTGIGAAALSAGFRTVSRSAAETLTEMVLSFLSELGRSSKTACELAGRTVPVANDVIFSLIEMGISVPDLIRYFKTSASQATNKKKFVVPTPSSVPVPVPPAMLHVDGPTAPAKKKRLRSNIPDYYPDFPDPHTYIWTPTYKQPVTDYLTIRDKAANQKRDVEKALCRFIAKTESTSNLFLESDDGPTLLPVISVESAPLPYIRAMLFKDQYFNEEIDEESEFASSKPKRKRKAAANTSRSLNTSLLSDCDGDNENDENGTCASPSPATPAKDASENAEQDIENPFLRSPKLPLKFSSLKYLSSETKVVSKSAHFTENQEVLRESIIDAMSCMSTCLTGGISVADALRNGFLRRTHEQNAEALRVLWGFSVEKRPSAIEGGGHGVFLTGNPCESGHVVCLYPGTIYRPGEPILIQSLGNSFVLRCCDGVLIDGSAGWISAAIYKSCVGRDKYDLYRNSADLSWLSSFPEVPFNIGQYVNNGGKDKCNVMYQELDVHPGLDFPPEFLPFLPNIPYSGSIPRRLVALIATRVVFPEEELLSSYFTVIKSS</sequence>
<dbReference type="CDD" id="cd10537">
    <property type="entry name" value="SET_SETD9"/>
    <property type="match status" value="1"/>
</dbReference>
<dbReference type="InterPro" id="IPR019473">
    <property type="entry name" value="TFIID_su8_C"/>
</dbReference>
<dbReference type="CDD" id="cd08049">
    <property type="entry name" value="TAF8"/>
    <property type="match status" value="1"/>
</dbReference>
<feature type="region of interest" description="Disordered" evidence="7">
    <location>
        <begin position="238"/>
        <end position="301"/>
    </location>
</feature>
<dbReference type="InterPro" id="IPR037818">
    <property type="entry name" value="TAF8"/>
</dbReference>
<keyword evidence="6" id="KW-0539">Nucleus</keyword>
<evidence type="ECO:0000256" key="4">
    <source>
        <dbReference type="ARBA" id="ARBA00023015"/>
    </source>
</evidence>
<evidence type="ECO:0000259" key="8">
    <source>
        <dbReference type="SMART" id="SM00576"/>
    </source>
</evidence>
<name>A0A7R9GAQ6_9CRUS</name>